<protein>
    <submittedName>
        <fullName evidence="2">(salmon louse) hypothetical protein</fullName>
    </submittedName>
</protein>
<sequence>MIAYILPGTFSNLPNLKSLNLQRNALDVIRPGTFIGLKKLNILDLSLNQIRVLHRENNELNALNSFDVSNNKLLFLNENFAIDGIKTLDLSNNSITSVTIDSLESLKNISVLSVKNNPLNCVCELHYFQSWLSKHESLNRQSRNSAICKTPHGFSGEELLSIIKLSSTCDNSNFDYLDEDEKKKDSSSSSPYSFNNGEDIQVSESDEGLVVVSVKKAKYKCDRISVFNTRFPDLEIYSKPVPPEDCLYGNGSFNINPESARIQIGKSYTICMTLRRPDFALVRHCSSPFSLKIDFSDIQIQSFKAGIVSKGVVYVDYNVSLNYYGDCGVWVLIKRETQTLTSRLLRCNSTEEIFSNLPVYPEYRVCYSLRLREFESADKMDTCTMALIKPHKIKDHEIQNSEPQEEKSSGTSEARKHTSEASIAKEDKGSKQLNVVNCEDVNTGNSNSINPDKEICVPVSHETLETENDGLQSVSK</sequence>
<dbReference type="PANTHER" id="PTHR24366:SF96">
    <property type="entry name" value="LEUCINE RICH REPEAT CONTAINING 53"/>
    <property type="match status" value="1"/>
</dbReference>
<dbReference type="PANTHER" id="PTHR24366">
    <property type="entry name" value="IG(IMMUNOGLOBULIN) AND LRR(LEUCINE RICH REPEAT) DOMAINS"/>
    <property type="match status" value="1"/>
</dbReference>
<organism evidence="2 3">
    <name type="scientific">Lepeophtheirus salmonis</name>
    <name type="common">Salmon louse</name>
    <name type="synonym">Caligus salmonis</name>
    <dbReference type="NCBI Taxonomy" id="72036"/>
    <lineage>
        <taxon>Eukaryota</taxon>
        <taxon>Metazoa</taxon>
        <taxon>Ecdysozoa</taxon>
        <taxon>Arthropoda</taxon>
        <taxon>Crustacea</taxon>
        <taxon>Multicrustacea</taxon>
        <taxon>Hexanauplia</taxon>
        <taxon>Copepoda</taxon>
        <taxon>Siphonostomatoida</taxon>
        <taxon>Caligidae</taxon>
        <taxon>Lepeophtheirus</taxon>
    </lineage>
</organism>
<evidence type="ECO:0000256" key="1">
    <source>
        <dbReference type="SAM" id="MobiDB-lite"/>
    </source>
</evidence>
<dbReference type="InterPro" id="IPR032675">
    <property type="entry name" value="LRR_dom_sf"/>
</dbReference>
<feature type="region of interest" description="Disordered" evidence="1">
    <location>
        <begin position="179"/>
        <end position="199"/>
    </location>
</feature>
<evidence type="ECO:0000313" key="3">
    <source>
        <dbReference type="Proteomes" id="UP000675881"/>
    </source>
</evidence>
<dbReference type="SUPFAM" id="SSF52058">
    <property type="entry name" value="L domain-like"/>
    <property type="match status" value="1"/>
</dbReference>
<dbReference type="Gene3D" id="3.80.10.10">
    <property type="entry name" value="Ribonuclease Inhibitor"/>
    <property type="match status" value="1"/>
</dbReference>
<dbReference type="InterPro" id="IPR001611">
    <property type="entry name" value="Leu-rich_rpt"/>
</dbReference>
<dbReference type="InterPro" id="IPR003591">
    <property type="entry name" value="Leu-rich_rpt_typical-subtyp"/>
</dbReference>
<dbReference type="PROSITE" id="PS51450">
    <property type="entry name" value="LRR"/>
    <property type="match status" value="1"/>
</dbReference>
<gene>
    <name evidence="2" type="ORF">LSAA_2034</name>
</gene>
<dbReference type="Pfam" id="PF13855">
    <property type="entry name" value="LRR_8"/>
    <property type="match status" value="1"/>
</dbReference>
<proteinExistence type="predicted"/>
<dbReference type="Proteomes" id="UP000675881">
    <property type="component" value="Chromosome 1"/>
</dbReference>
<dbReference type="SMART" id="SM00369">
    <property type="entry name" value="LRR_TYP"/>
    <property type="match status" value="3"/>
</dbReference>
<keyword evidence="3" id="KW-1185">Reference proteome</keyword>
<dbReference type="SMART" id="SM00082">
    <property type="entry name" value="LRRCT"/>
    <property type="match status" value="1"/>
</dbReference>
<dbReference type="AlphaFoldDB" id="A0A7R8CFY7"/>
<accession>A0A7R8CFY7</accession>
<name>A0A7R8CFY7_LEPSM</name>
<dbReference type="InterPro" id="IPR000483">
    <property type="entry name" value="Cys-rich_flank_reg_C"/>
</dbReference>
<reference evidence="2" key="1">
    <citation type="submission" date="2021-02" db="EMBL/GenBank/DDBJ databases">
        <authorList>
            <person name="Bekaert M."/>
        </authorList>
    </citation>
    <scope>NUCLEOTIDE SEQUENCE</scope>
    <source>
        <strain evidence="2">IoA-00</strain>
    </source>
</reference>
<feature type="region of interest" description="Disordered" evidence="1">
    <location>
        <begin position="394"/>
        <end position="429"/>
    </location>
</feature>
<dbReference type="OrthoDB" id="8400687at2759"/>
<dbReference type="EMBL" id="HG994580">
    <property type="protein sequence ID" value="CAF2764252.1"/>
    <property type="molecule type" value="Genomic_DNA"/>
</dbReference>
<evidence type="ECO:0000313" key="2">
    <source>
        <dbReference type="EMBL" id="CAF2764252.1"/>
    </source>
</evidence>